<dbReference type="RefSeq" id="WP_062705273.1">
    <property type="nucleotide sequence ID" value="NZ_CAWRCI010000002.1"/>
</dbReference>
<evidence type="ECO:0000313" key="3">
    <source>
        <dbReference type="Proteomes" id="UP000073601"/>
    </source>
</evidence>
<proteinExistence type="predicted"/>
<reference evidence="3" key="1">
    <citation type="submission" date="2016-02" db="EMBL/GenBank/DDBJ databases">
        <authorList>
            <person name="Rodrigo-Torres Lidia"/>
            <person name="Arahal R.David."/>
        </authorList>
    </citation>
    <scope>NUCLEOTIDE SEQUENCE [LARGE SCALE GENOMIC DNA]</scope>
    <source>
        <strain evidence="3">CECT 8713</strain>
    </source>
</reference>
<evidence type="ECO:0000313" key="2">
    <source>
        <dbReference type="EMBL" id="CZF78021.1"/>
    </source>
</evidence>
<dbReference type="InterPro" id="IPR036814">
    <property type="entry name" value="YqcC-like_sf"/>
</dbReference>
<dbReference type="PANTHER" id="PTHR39586">
    <property type="entry name" value="CYTOPLASMIC PROTEIN-RELATED"/>
    <property type="match status" value="1"/>
</dbReference>
<dbReference type="InterPro" id="IPR023376">
    <property type="entry name" value="YqcC-like_dom"/>
</dbReference>
<protein>
    <recommendedName>
        <fullName evidence="1">YqcC-like domain-containing protein</fullName>
    </recommendedName>
</protein>
<dbReference type="SUPFAM" id="SSF158452">
    <property type="entry name" value="YqcC-like"/>
    <property type="match status" value="1"/>
</dbReference>
<dbReference type="Gene3D" id="1.20.1440.40">
    <property type="entry name" value="YqcC-like"/>
    <property type="match status" value="1"/>
</dbReference>
<dbReference type="PIRSF" id="PIRSF006257">
    <property type="entry name" value="UCP006257"/>
    <property type="match status" value="1"/>
</dbReference>
<accession>A0A128EVJ8</accession>
<dbReference type="GO" id="GO:0044010">
    <property type="term" value="P:single-species biofilm formation"/>
    <property type="evidence" value="ECO:0007669"/>
    <property type="project" value="TreeGrafter"/>
</dbReference>
<organism evidence="2 3">
    <name type="scientific">Grimontia marina</name>
    <dbReference type="NCBI Taxonomy" id="646534"/>
    <lineage>
        <taxon>Bacteria</taxon>
        <taxon>Pseudomonadati</taxon>
        <taxon>Pseudomonadota</taxon>
        <taxon>Gammaproteobacteria</taxon>
        <taxon>Vibrionales</taxon>
        <taxon>Vibrionaceae</taxon>
        <taxon>Grimontia</taxon>
    </lineage>
</organism>
<dbReference type="Pfam" id="PF04287">
    <property type="entry name" value="DUF446"/>
    <property type="match status" value="1"/>
</dbReference>
<dbReference type="OrthoDB" id="8794567at2"/>
<name>A0A128EVJ8_9GAMM</name>
<dbReference type="AlphaFoldDB" id="A0A128EVJ8"/>
<feature type="domain" description="YqcC-like" evidence="1">
    <location>
        <begin position="7"/>
        <end position="101"/>
    </location>
</feature>
<dbReference type="InterPro" id="IPR007384">
    <property type="entry name" value="UCP006257"/>
</dbReference>
<dbReference type="EMBL" id="FIZY01000002">
    <property type="protein sequence ID" value="CZF78021.1"/>
    <property type="molecule type" value="Genomic_DNA"/>
</dbReference>
<evidence type="ECO:0000259" key="1">
    <source>
        <dbReference type="Pfam" id="PF04287"/>
    </source>
</evidence>
<dbReference type="PANTHER" id="PTHR39586:SF1">
    <property type="entry name" value="CYTOPLASMIC PROTEIN"/>
    <property type="match status" value="1"/>
</dbReference>
<keyword evidence="3" id="KW-1185">Reference proteome</keyword>
<gene>
    <name evidence="2" type="ORF">GMA8713_00414</name>
</gene>
<sequence length="106" mass="11819">MSKHEKVGTLLLALKDMLEVHGHWQSEPPSSEALSSVEPFAVDTLSCAEWLQWIFIPKMAFLLQHGQPLPESFSIAPYVEEAMRGQEGHADITRVSMGIDALFTPQ</sequence>
<dbReference type="Proteomes" id="UP000073601">
    <property type="component" value="Unassembled WGS sequence"/>
</dbReference>